<proteinExistence type="predicted"/>
<comment type="caution">
    <text evidence="2">The sequence shown here is derived from an EMBL/GenBank/DDBJ whole genome shotgun (WGS) entry which is preliminary data.</text>
</comment>
<keyword evidence="3" id="KW-1185">Reference proteome</keyword>
<sequence length="858" mass="96159">MAPYSDYANFLANRKNELNEIPKERYLRFGNHVYVLREVIDVTQLLDELATYGTEGGLSPIFHVHLYCHRLTGTVTENQTLSLRVRDRGCNLKSLHIFTAQLPSFQNLVLTGDPSDYATQLFLYYDVESGPESFWVHDSGNLPSLTHVVRGENACLNRDTCRRHLDIAAAGVAGVQLLKFFTLETVTSVPWSELRPLRPSEFETFGEDVRQLQNLPILLDDLFTSAGEELMAPQPSILSISSKLRFIIACAHEAPNKVGLVTEAYTLLSRLRLPDGFSELTTGKPFDDCFFVPDKVPRTLESVMDVSMNRMLAESRKIESQKEMQSLRELIRLQGGELMKTVGLSLGTTMSKARLDDEALEAAQTAETVIDKMDDLRIYQKEMDSAKLNFEKGLEAYKERQQKKLVWDIIKSVGEVVVSVGIAVYTGGAGAPLTVGAVNGLLKSGEAIKESTRLMIALKTLIKSLIVVAPKLNVALQNHAKFTAVGSDKDKRGTKLVETLKSTATTISSSLLGGQAGERVDYLGLLADWREMDICTDSAFAAIKEEIKDGKIDGFDEYRLAMKKLAIRGETLVVALKDSYEARTKYLVRVAESKAIEAALDEIKNLQQKVINGQASEAIAFMSIRQQLLTELTQRRRVVFNMLHQGILALIYQSNDMKLQKRVFASLSPALTADQLADHWDTFKRATIEAKQQQSKELVVGTAEAFPSSWRDLLTKDFETPFHIPPTLKALDYQHHMRIRKIYAEFVGLKRQDGTTDGIDKLEYIIWLGPLMIDRASPYNNAPNSKGTVVQYYMEPQQLLKSGKDNEMLDQKGDYAKRSVCCMGKVCFRKDIVEAGWNLDSITDVKLNIKYETLTFPS</sequence>
<accession>A0ABR4C8F7</accession>
<dbReference type="Proteomes" id="UP001595075">
    <property type="component" value="Unassembled WGS sequence"/>
</dbReference>
<evidence type="ECO:0000256" key="1">
    <source>
        <dbReference type="SAM" id="Coils"/>
    </source>
</evidence>
<gene>
    <name evidence="2" type="ORF">VTL71DRAFT_3477</name>
</gene>
<feature type="coiled-coil region" evidence="1">
    <location>
        <begin position="589"/>
        <end position="616"/>
    </location>
</feature>
<protein>
    <submittedName>
        <fullName evidence="2">Uncharacterized protein</fullName>
    </submittedName>
</protein>
<dbReference type="EMBL" id="JAZHXI010000012">
    <property type="protein sequence ID" value="KAL2065807.1"/>
    <property type="molecule type" value="Genomic_DNA"/>
</dbReference>
<evidence type="ECO:0000313" key="3">
    <source>
        <dbReference type="Proteomes" id="UP001595075"/>
    </source>
</evidence>
<organism evidence="2 3">
    <name type="scientific">Oculimacula yallundae</name>
    <dbReference type="NCBI Taxonomy" id="86028"/>
    <lineage>
        <taxon>Eukaryota</taxon>
        <taxon>Fungi</taxon>
        <taxon>Dikarya</taxon>
        <taxon>Ascomycota</taxon>
        <taxon>Pezizomycotina</taxon>
        <taxon>Leotiomycetes</taxon>
        <taxon>Helotiales</taxon>
        <taxon>Ploettnerulaceae</taxon>
        <taxon>Oculimacula</taxon>
    </lineage>
</organism>
<reference evidence="2 3" key="1">
    <citation type="journal article" date="2024" name="Commun. Biol.">
        <title>Comparative genomic analysis of thermophilic fungi reveals convergent evolutionary adaptations and gene losses.</title>
        <authorList>
            <person name="Steindorff A.S."/>
            <person name="Aguilar-Pontes M.V."/>
            <person name="Robinson A.J."/>
            <person name="Andreopoulos B."/>
            <person name="LaButti K."/>
            <person name="Kuo A."/>
            <person name="Mondo S."/>
            <person name="Riley R."/>
            <person name="Otillar R."/>
            <person name="Haridas S."/>
            <person name="Lipzen A."/>
            <person name="Grimwood J."/>
            <person name="Schmutz J."/>
            <person name="Clum A."/>
            <person name="Reid I.D."/>
            <person name="Moisan M.C."/>
            <person name="Butler G."/>
            <person name="Nguyen T.T.M."/>
            <person name="Dewar K."/>
            <person name="Conant G."/>
            <person name="Drula E."/>
            <person name="Henrissat B."/>
            <person name="Hansel C."/>
            <person name="Singer S."/>
            <person name="Hutchinson M.I."/>
            <person name="de Vries R.P."/>
            <person name="Natvig D.O."/>
            <person name="Powell A.J."/>
            <person name="Tsang A."/>
            <person name="Grigoriev I.V."/>
        </authorList>
    </citation>
    <scope>NUCLEOTIDE SEQUENCE [LARGE SCALE GENOMIC DNA]</scope>
    <source>
        <strain evidence="2 3">CBS 494.80</strain>
    </source>
</reference>
<evidence type="ECO:0000313" key="2">
    <source>
        <dbReference type="EMBL" id="KAL2065807.1"/>
    </source>
</evidence>
<keyword evidence="1" id="KW-0175">Coiled coil</keyword>
<name>A0ABR4C8F7_9HELO</name>